<gene>
    <name evidence="12" type="ORF">GKIL_0381</name>
</gene>
<comment type="catalytic activity">
    <reaction evidence="9">
        <text>(6S)-5,6,7,8-tetrahydrofolyl-(gamma-L-Glu)(n) + L-glutamate + ATP = (6S)-5,6,7,8-tetrahydrofolyl-(gamma-L-Glu)(n+1) + ADP + phosphate + H(+)</text>
        <dbReference type="Rhea" id="RHEA:10580"/>
        <dbReference type="Rhea" id="RHEA-COMP:14738"/>
        <dbReference type="Rhea" id="RHEA-COMP:14740"/>
        <dbReference type="ChEBI" id="CHEBI:15378"/>
        <dbReference type="ChEBI" id="CHEBI:29985"/>
        <dbReference type="ChEBI" id="CHEBI:30616"/>
        <dbReference type="ChEBI" id="CHEBI:43474"/>
        <dbReference type="ChEBI" id="CHEBI:141005"/>
        <dbReference type="ChEBI" id="CHEBI:456216"/>
        <dbReference type="EC" id="6.3.2.17"/>
    </reaction>
</comment>
<organism evidence="12 13">
    <name type="scientific">Gloeobacter kilaueensis (strain ATCC BAA-2537 / CCAP 1431/1 / ULC 316 / JS1)</name>
    <dbReference type="NCBI Taxonomy" id="1183438"/>
    <lineage>
        <taxon>Bacteria</taxon>
        <taxon>Bacillati</taxon>
        <taxon>Cyanobacteriota</taxon>
        <taxon>Cyanophyceae</taxon>
        <taxon>Gloeobacterales</taxon>
        <taxon>Gloeobacteraceae</taxon>
        <taxon>Gloeobacter</taxon>
    </lineage>
</organism>
<evidence type="ECO:0000256" key="3">
    <source>
        <dbReference type="ARBA" id="ARBA00022598"/>
    </source>
</evidence>
<dbReference type="PATRIC" id="fig|1183438.3.peg.383"/>
<dbReference type="SUPFAM" id="SSF53244">
    <property type="entry name" value="MurD-like peptide ligases, peptide-binding domain"/>
    <property type="match status" value="1"/>
</dbReference>
<dbReference type="EMBL" id="CP003587">
    <property type="protein sequence ID" value="AGY56628.1"/>
    <property type="molecule type" value="Genomic_DNA"/>
</dbReference>
<dbReference type="InterPro" id="IPR036565">
    <property type="entry name" value="Mur-like_cat_sf"/>
</dbReference>
<dbReference type="Pfam" id="PF08245">
    <property type="entry name" value="Mur_ligase_M"/>
    <property type="match status" value="1"/>
</dbReference>
<protein>
    <recommendedName>
        <fullName evidence="2">tetrahydrofolate synthase</fullName>
        <ecNumber evidence="2">6.3.2.17</ecNumber>
    </recommendedName>
    <alternativeName>
        <fullName evidence="8">Tetrahydrofolylpolyglutamate synthase</fullName>
    </alternativeName>
</protein>
<name>U5QCQ6_GLOK1</name>
<evidence type="ECO:0000256" key="5">
    <source>
        <dbReference type="ARBA" id="ARBA00022741"/>
    </source>
</evidence>
<dbReference type="InterPro" id="IPR036615">
    <property type="entry name" value="Mur_ligase_C_dom_sf"/>
</dbReference>
<dbReference type="eggNOG" id="COG0285">
    <property type="taxonomic scope" value="Bacteria"/>
</dbReference>
<dbReference type="GO" id="GO:0004326">
    <property type="term" value="F:tetrahydrofolylpolyglutamate synthase activity"/>
    <property type="evidence" value="ECO:0007669"/>
    <property type="project" value="UniProtKB-EC"/>
</dbReference>
<dbReference type="GO" id="GO:0046872">
    <property type="term" value="F:metal ion binding"/>
    <property type="evidence" value="ECO:0007669"/>
    <property type="project" value="UniProtKB-KW"/>
</dbReference>
<dbReference type="GO" id="GO:0005737">
    <property type="term" value="C:cytoplasm"/>
    <property type="evidence" value="ECO:0007669"/>
    <property type="project" value="TreeGrafter"/>
</dbReference>
<dbReference type="GO" id="GO:0005524">
    <property type="term" value="F:ATP binding"/>
    <property type="evidence" value="ECO:0007669"/>
    <property type="project" value="UniProtKB-KW"/>
</dbReference>
<evidence type="ECO:0000256" key="8">
    <source>
        <dbReference type="ARBA" id="ARBA00030592"/>
    </source>
</evidence>
<dbReference type="HOGENOM" id="CLU_015869_1_2_3"/>
<dbReference type="SUPFAM" id="SSF53623">
    <property type="entry name" value="MurD-like peptide ligases, catalytic domain"/>
    <property type="match status" value="1"/>
</dbReference>
<evidence type="ECO:0000256" key="9">
    <source>
        <dbReference type="ARBA" id="ARBA00047493"/>
    </source>
</evidence>
<dbReference type="GO" id="GO:0008841">
    <property type="term" value="F:dihydrofolate synthase activity"/>
    <property type="evidence" value="ECO:0007669"/>
    <property type="project" value="TreeGrafter"/>
</dbReference>
<dbReference type="KEGG" id="glj:GKIL_0381"/>
<dbReference type="InterPro" id="IPR001645">
    <property type="entry name" value="Folylpolyglutamate_synth"/>
</dbReference>
<keyword evidence="6" id="KW-0067">ATP-binding</keyword>
<accession>U5QCQ6</accession>
<dbReference type="Gene3D" id="3.40.1190.10">
    <property type="entry name" value="Mur-like, catalytic domain"/>
    <property type="match status" value="1"/>
</dbReference>
<evidence type="ECO:0000259" key="10">
    <source>
        <dbReference type="Pfam" id="PF02875"/>
    </source>
</evidence>
<keyword evidence="3" id="KW-0436">Ligase</keyword>
<dbReference type="AlphaFoldDB" id="U5QCQ6"/>
<dbReference type="Pfam" id="PF02875">
    <property type="entry name" value="Mur_ligase_C"/>
    <property type="match status" value="1"/>
</dbReference>
<evidence type="ECO:0000256" key="2">
    <source>
        <dbReference type="ARBA" id="ARBA00013025"/>
    </source>
</evidence>
<dbReference type="Proteomes" id="UP000017396">
    <property type="component" value="Chromosome"/>
</dbReference>
<dbReference type="EC" id="6.3.2.17" evidence="2"/>
<dbReference type="RefSeq" id="WP_023171648.1">
    <property type="nucleotide sequence ID" value="NC_022600.1"/>
</dbReference>
<dbReference type="NCBIfam" id="TIGR01499">
    <property type="entry name" value="folC"/>
    <property type="match status" value="1"/>
</dbReference>
<evidence type="ECO:0000256" key="6">
    <source>
        <dbReference type="ARBA" id="ARBA00022840"/>
    </source>
</evidence>
<feature type="domain" description="Mur ligase C-terminal" evidence="10">
    <location>
        <begin position="263"/>
        <end position="380"/>
    </location>
</feature>
<evidence type="ECO:0000256" key="7">
    <source>
        <dbReference type="ARBA" id="ARBA00022842"/>
    </source>
</evidence>
<dbReference type="PANTHER" id="PTHR11136:SF0">
    <property type="entry name" value="DIHYDROFOLATE SYNTHETASE-RELATED"/>
    <property type="match status" value="1"/>
</dbReference>
<keyword evidence="13" id="KW-1185">Reference proteome</keyword>
<evidence type="ECO:0000256" key="1">
    <source>
        <dbReference type="ARBA" id="ARBA00008276"/>
    </source>
</evidence>
<keyword evidence="4" id="KW-0479">Metal-binding</keyword>
<sequence>MSALYEQANRRLESLLCRPGPIRPAIEGGAELVTATRALLDRLGAPDRAFRCVLVGGTSGKGSVAALLAAYLQAAGVRVGLHTSPYLQVATEKIQIDGLYIRGETFAELVDWIWPELDGWREPGSLRKRSGAVSLVLAAEAMRRAGVEVGIFEVGSGGRFDPVNALTAQAVAITGVGLDHLALLGPALKDIAWHKAGLIKSAAPVITAAHGLPLAVIEQEAQRWGATIQQVAPDNRLLAQALFAALHSGAIPVIPPEAGRLPGRLEPMGLRALVWLDAAHNSEKLAYLARQLRGRPTVALFGSLAGKPVRPMLKILSRLARQLVLAPVTVQGKLSADPAQLEYEARGLFDTVYRAPSPDAALALALHLRQPEQIVLATGSLYLVGQLRSRWYPPERVLLARHSWPDASGNIEGRAGN</sequence>
<dbReference type="InterPro" id="IPR013221">
    <property type="entry name" value="Mur_ligase_cen"/>
</dbReference>
<comment type="similarity">
    <text evidence="1">Belongs to the folylpolyglutamate synthase family.</text>
</comment>
<keyword evidence="7" id="KW-0460">Magnesium</keyword>
<keyword evidence="5" id="KW-0547">Nucleotide-binding</keyword>
<dbReference type="PANTHER" id="PTHR11136">
    <property type="entry name" value="FOLYLPOLYGLUTAMATE SYNTHASE-RELATED"/>
    <property type="match status" value="1"/>
</dbReference>
<dbReference type="Gene3D" id="3.90.190.20">
    <property type="entry name" value="Mur ligase, C-terminal domain"/>
    <property type="match status" value="1"/>
</dbReference>
<evidence type="ECO:0000256" key="4">
    <source>
        <dbReference type="ARBA" id="ARBA00022723"/>
    </source>
</evidence>
<reference evidence="12 13" key="1">
    <citation type="journal article" date="2013" name="PLoS ONE">
        <title>Cultivation and Complete Genome Sequencing of Gloeobacter kilaueensis sp. nov., from a Lava Cave in Kilauea Caldera, Hawai'i.</title>
        <authorList>
            <person name="Saw J.H."/>
            <person name="Schatz M."/>
            <person name="Brown M.V."/>
            <person name="Kunkel D.D."/>
            <person name="Foster J.S."/>
            <person name="Shick H."/>
            <person name="Christensen S."/>
            <person name="Hou S."/>
            <person name="Wan X."/>
            <person name="Donachie S.P."/>
        </authorList>
    </citation>
    <scope>NUCLEOTIDE SEQUENCE [LARGE SCALE GENOMIC DNA]</scope>
    <source>
        <strain evidence="13">JS</strain>
    </source>
</reference>
<dbReference type="InterPro" id="IPR004101">
    <property type="entry name" value="Mur_ligase_C"/>
</dbReference>
<dbReference type="STRING" id="1183438.GKIL_0381"/>
<proteinExistence type="inferred from homology"/>
<evidence type="ECO:0000259" key="11">
    <source>
        <dbReference type="Pfam" id="PF08245"/>
    </source>
</evidence>
<feature type="domain" description="Mur ligase central" evidence="11">
    <location>
        <begin position="55"/>
        <end position="202"/>
    </location>
</feature>
<evidence type="ECO:0000313" key="12">
    <source>
        <dbReference type="EMBL" id="AGY56628.1"/>
    </source>
</evidence>
<evidence type="ECO:0000313" key="13">
    <source>
        <dbReference type="Proteomes" id="UP000017396"/>
    </source>
</evidence>